<dbReference type="GO" id="GO:0080008">
    <property type="term" value="C:Cul4-RING E3 ubiquitin ligase complex"/>
    <property type="evidence" value="ECO:0007669"/>
    <property type="project" value="TreeGrafter"/>
</dbReference>
<evidence type="ECO:0000256" key="2">
    <source>
        <dbReference type="ARBA" id="ARBA00010111"/>
    </source>
</evidence>
<dbReference type="Proteomes" id="UP000472277">
    <property type="component" value="Chromosome 21"/>
</dbReference>
<dbReference type="Ensembl" id="ENSSTUT00000099193.1">
    <property type="protein sequence ID" value="ENSSTUP00000092976.1"/>
    <property type="gene ID" value="ENSSTUG00000041097.1"/>
</dbReference>
<evidence type="ECO:0000256" key="4">
    <source>
        <dbReference type="ARBA" id="ARBA00022980"/>
    </source>
</evidence>
<dbReference type="InterPro" id="IPR000271">
    <property type="entry name" value="Ribosomal_bL34"/>
</dbReference>
<evidence type="ECO:0000313" key="10">
    <source>
        <dbReference type="Proteomes" id="UP000472277"/>
    </source>
</evidence>
<dbReference type="GO" id="GO:0006412">
    <property type="term" value="P:translation"/>
    <property type="evidence" value="ECO:0007669"/>
    <property type="project" value="InterPro"/>
</dbReference>
<evidence type="ECO:0000256" key="1">
    <source>
        <dbReference type="ARBA" id="ARBA00008042"/>
    </source>
</evidence>
<feature type="domain" description="DET1- and DDB1-associated protein 1" evidence="8">
    <location>
        <begin position="112"/>
        <end position="174"/>
    </location>
</feature>
<evidence type="ECO:0000256" key="7">
    <source>
        <dbReference type="SAM" id="MobiDB-lite"/>
    </source>
</evidence>
<evidence type="ECO:0000313" key="9">
    <source>
        <dbReference type="Ensembl" id="ENSSTUP00000092976.1"/>
    </source>
</evidence>
<dbReference type="InterPro" id="IPR033575">
    <property type="entry name" value="DDA1-like"/>
</dbReference>
<reference evidence="9" key="2">
    <citation type="submission" date="2025-09" db="UniProtKB">
        <authorList>
            <consortium name="Ensembl"/>
        </authorList>
    </citation>
    <scope>IDENTIFICATION</scope>
</reference>
<dbReference type="InterPro" id="IPR018276">
    <property type="entry name" value="DDA1_dom"/>
</dbReference>
<gene>
    <name evidence="9" type="primary">DDA1</name>
    <name evidence="9" type="synonym">LOC115156725</name>
</gene>
<feature type="compositionally biased region" description="Basic and acidic residues" evidence="7">
    <location>
        <begin position="174"/>
        <end position="184"/>
    </location>
</feature>
<dbReference type="PANTHER" id="PTHR31879:SF2">
    <property type="entry name" value="DET1- AND DDB1-ASSOCIATED PROTEIN 1"/>
    <property type="match status" value="1"/>
</dbReference>
<dbReference type="GeneTree" id="ENSGT00390000007029"/>
<keyword evidence="4" id="KW-0689">Ribosomal protein</keyword>
<dbReference type="Gene3D" id="1.10.287.3980">
    <property type="match status" value="1"/>
</dbReference>
<feature type="region of interest" description="Disordered" evidence="7">
    <location>
        <begin position="174"/>
        <end position="209"/>
    </location>
</feature>
<organism evidence="9 10">
    <name type="scientific">Salmo trutta</name>
    <name type="common">Brown trout</name>
    <dbReference type="NCBI Taxonomy" id="8032"/>
    <lineage>
        <taxon>Eukaryota</taxon>
        <taxon>Metazoa</taxon>
        <taxon>Chordata</taxon>
        <taxon>Craniata</taxon>
        <taxon>Vertebrata</taxon>
        <taxon>Euteleostomi</taxon>
        <taxon>Actinopterygii</taxon>
        <taxon>Neopterygii</taxon>
        <taxon>Teleostei</taxon>
        <taxon>Protacanthopterygii</taxon>
        <taxon>Salmoniformes</taxon>
        <taxon>Salmonidae</taxon>
        <taxon>Salmoninae</taxon>
        <taxon>Salmo</taxon>
    </lineage>
</organism>
<comment type="similarity">
    <text evidence="2">Belongs to the bacterial ribosomal protein bL34 family.</text>
</comment>
<accession>A0A674DBK2</accession>
<evidence type="ECO:0000256" key="5">
    <source>
        <dbReference type="ARBA" id="ARBA00023274"/>
    </source>
</evidence>
<protein>
    <recommendedName>
        <fullName evidence="3">DET1- and DDB1-associated protein 1</fullName>
    </recommendedName>
</protein>
<dbReference type="PANTHER" id="PTHR31879">
    <property type="entry name" value="DET1- AND DDB1-ASSOCIATED PROTEIN 1"/>
    <property type="match status" value="1"/>
</dbReference>
<keyword evidence="10" id="KW-1185">Reference proteome</keyword>
<dbReference type="InParanoid" id="A0A674DBK2"/>
<dbReference type="Pfam" id="PF10172">
    <property type="entry name" value="DDA1"/>
    <property type="match status" value="1"/>
</dbReference>
<proteinExistence type="inferred from homology"/>
<sequence length="209" mass="23676">MNTIRSSVYRFHGVICSTSRIFALQLPGSSGAQLRSLSDGVLSRASVPPLTSRCGPLTSQAEGSGVFQQLPWHHQQVRTGKRGTEYQPKNIKRKRTHGWIKRISTQGGIEAEFLKGLPVYNKSNFSRFHADSVCKASNRRPSVYLPTREYPSEQIIVTEKTNILLRYLHQQWDKKNAAKKREQEQAEGENTAPPRKIARTDSRELNEDS</sequence>
<evidence type="ECO:0000256" key="3">
    <source>
        <dbReference type="ARBA" id="ARBA00018256"/>
    </source>
</evidence>
<dbReference type="AlphaFoldDB" id="A0A674DBK2"/>
<dbReference type="Pfam" id="PF00468">
    <property type="entry name" value="Ribosomal_L34"/>
    <property type="match status" value="1"/>
</dbReference>
<keyword evidence="5" id="KW-0687">Ribonucleoprotein</keyword>
<dbReference type="GO" id="GO:0032436">
    <property type="term" value="P:positive regulation of proteasomal ubiquitin-dependent protein catabolic process"/>
    <property type="evidence" value="ECO:0007669"/>
    <property type="project" value="TreeGrafter"/>
</dbReference>
<dbReference type="GO" id="GO:1990904">
    <property type="term" value="C:ribonucleoprotein complex"/>
    <property type="evidence" value="ECO:0007669"/>
    <property type="project" value="UniProtKB-KW"/>
</dbReference>
<dbReference type="GO" id="GO:0005840">
    <property type="term" value="C:ribosome"/>
    <property type="evidence" value="ECO:0007669"/>
    <property type="project" value="UniProtKB-KW"/>
</dbReference>
<reference evidence="9" key="1">
    <citation type="submission" date="2025-08" db="UniProtKB">
        <authorList>
            <consortium name="Ensembl"/>
        </authorList>
    </citation>
    <scope>IDENTIFICATION</scope>
</reference>
<comment type="function">
    <text evidence="6">Functions as a component of numerous distinct DCX (DDB1-CUL4-X-box) E3 ubiquitin-protein ligase complexes which mediate the ubiquitination and subsequent proteasomal degradation of target proteins. In the DCX complexes, acts as a scaffolding subunit required to stabilize the complex.</text>
</comment>
<evidence type="ECO:0000259" key="8">
    <source>
        <dbReference type="Pfam" id="PF10172"/>
    </source>
</evidence>
<evidence type="ECO:0000256" key="6">
    <source>
        <dbReference type="ARBA" id="ARBA00045586"/>
    </source>
</evidence>
<feature type="compositionally biased region" description="Basic and acidic residues" evidence="7">
    <location>
        <begin position="198"/>
        <end position="209"/>
    </location>
</feature>
<name>A0A674DBK2_SALTR</name>
<dbReference type="FunCoup" id="A0A674DBK2">
    <property type="interactions" value="127"/>
</dbReference>
<comment type="similarity">
    <text evidence="1">Belongs to the DDA1 family.</text>
</comment>
<dbReference type="GO" id="GO:0003735">
    <property type="term" value="F:structural constituent of ribosome"/>
    <property type="evidence" value="ECO:0007669"/>
    <property type="project" value="InterPro"/>
</dbReference>